<dbReference type="NCBIfam" id="TIGR01498">
    <property type="entry name" value="folK"/>
    <property type="match status" value="1"/>
</dbReference>
<accession>A0ABY2UGC4</accession>
<dbReference type="SUPFAM" id="SSF55083">
    <property type="entry name" value="6-hydroxymethyl-7,8-dihydropterin pyrophosphokinase, HPPK"/>
    <property type="match status" value="1"/>
</dbReference>
<evidence type="ECO:0000313" key="15">
    <source>
        <dbReference type="EMBL" id="TLM76724.1"/>
    </source>
</evidence>
<keyword evidence="9" id="KW-0289">Folate biosynthesis</keyword>
<evidence type="ECO:0000256" key="11">
    <source>
        <dbReference type="ARBA" id="ARBA00029766"/>
    </source>
</evidence>
<keyword evidence="13" id="KW-0732">Signal</keyword>
<evidence type="ECO:0000256" key="7">
    <source>
        <dbReference type="ARBA" id="ARBA00022777"/>
    </source>
</evidence>
<keyword evidence="8" id="KW-0067">ATP-binding</keyword>
<dbReference type="Proteomes" id="UP000306791">
    <property type="component" value="Unassembled WGS sequence"/>
</dbReference>
<organism evidence="15 16">
    <name type="scientific">Microbulbifer harenosus</name>
    <dbReference type="NCBI Taxonomy" id="2576840"/>
    <lineage>
        <taxon>Bacteria</taxon>
        <taxon>Pseudomonadati</taxon>
        <taxon>Pseudomonadota</taxon>
        <taxon>Gammaproteobacteria</taxon>
        <taxon>Cellvibrionales</taxon>
        <taxon>Microbulbiferaceae</taxon>
        <taxon>Microbulbifer</taxon>
    </lineage>
</organism>
<evidence type="ECO:0000256" key="12">
    <source>
        <dbReference type="ARBA" id="ARBA00033413"/>
    </source>
</evidence>
<evidence type="ECO:0000256" key="9">
    <source>
        <dbReference type="ARBA" id="ARBA00022909"/>
    </source>
</evidence>
<evidence type="ECO:0000256" key="13">
    <source>
        <dbReference type="SAM" id="SignalP"/>
    </source>
</evidence>
<evidence type="ECO:0000256" key="8">
    <source>
        <dbReference type="ARBA" id="ARBA00022840"/>
    </source>
</evidence>
<evidence type="ECO:0000313" key="16">
    <source>
        <dbReference type="Proteomes" id="UP000306791"/>
    </source>
</evidence>
<evidence type="ECO:0000256" key="4">
    <source>
        <dbReference type="ARBA" id="ARBA00016218"/>
    </source>
</evidence>
<evidence type="ECO:0000256" key="3">
    <source>
        <dbReference type="ARBA" id="ARBA00013253"/>
    </source>
</evidence>
<dbReference type="InterPro" id="IPR000550">
    <property type="entry name" value="Hppk"/>
</dbReference>
<dbReference type="Pfam" id="PF01288">
    <property type="entry name" value="HPPK"/>
    <property type="match status" value="1"/>
</dbReference>
<feature type="domain" description="7,8-dihydro-6-hydroxymethylpterin-pyrophosphokinase" evidence="14">
    <location>
        <begin position="144"/>
        <end position="155"/>
    </location>
</feature>
<comment type="pathway">
    <text evidence="1">Cofactor biosynthesis; tetrahydrofolate biosynthesis; 2-amino-4-hydroxy-6-hydroxymethyl-7,8-dihydropteridine diphosphate from 7,8-dihydroneopterin triphosphate: step 4/4.</text>
</comment>
<evidence type="ECO:0000256" key="10">
    <source>
        <dbReference type="ARBA" id="ARBA00029409"/>
    </source>
</evidence>
<dbReference type="GO" id="GO:0003848">
    <property type="term" value="F:2-amino-4-hydroxy-6-hydroxymethyldihydropteridine diphosphokinase activity"/>
    <property type="evidence" value="ECO:0007669"/>
    <property type="project" value="UniProtKB-EC"/>
</dbReference>
<comment type="similarity">
    <text evidence="2">Belongs to the HPPK family.</text>
</comment>
<comment type="function">
    <text evidence="10">Catalyzes the transfer of pyrophosphate from adenosine triphosphate (ATP) to 6-hydroxymethyl-7,8-dihydropterin, an enzymatic step in folate biosynthesis pathway.</text>
</comment>
<dbReference type="CDD" id="cd00483">
    <property type="entry name" value="HPPK"/>
    <property type="match status" value="1"/>
</dbReference>
<evidence type="ECO:0000259" key="14">
    <source>
        <dbReference type="PROSITE" id="PS00794"/>
    </source>
</evidence>
<dbReference type="PANTHER" id="PTHR43071">
    <property type="entry name" value="2-AMINO-4-HYDROXY-6-HYDROXYMETHYLDIHYDROPTERIDINE PYROPHOSPHOKINASE"/>
    <property type="match status" value="1"/>
</dbReference>
<dbReference type="PANTHER" id="PTHR43071:SF1">
    <property type="entry name" value="2-AMINO-4-HYDROXY-6-HYDROXYMETHYLDIHYDROPTERIDINE PYROPHOSPHOKINASE"/>
    <property type="match status" value="1"/>
</dbReference>
<keyword evidence="6" id="KW-0547">Nucleotide-binding</keyword>
<dbReference type="InterPro" id="IPR035907">
    <property type="entry name" value="Hppk_sf"/>
</dbReference>
<comment type="caution">
    <text evidence="15">The sequence shown here is derived from an EMBL/GenBank/DDBJ whole genome shotgun (WGS) entry which is preliminary data.</text>
</comment>
<name>A0ABY2UGC4_9GAMM</name>
<proteinExistence type="inferred from homology"/>
<feature type="chain" id="PRO_5045857100" description="2-amino-4-hydroxy-6-hydroxymethyldihydropteridine pyrophosphokinase" evidence="13">
    <location>
        <begin position="22"/>
        <end position="215"/>
    </location>
</feature>
<evidence type="ECO:0000256" key="2">
    <source>
        <dbReference type="ARBA" id="ARBA00005810"/>
    </source>
</evidence>
<sequence>MRNSGCRWCATCRATARRAVAKAVAGATAVAATVAARVAIGRAAARNIRRIERKSQVTRCYIGLGSNLADPAAQLRSALAHMEEIPQTQVLSCSGFYASAPIGPGEQPDYVNAVASVETSLAAEALLDALQAIEHLHGRERTLRWGARTLDLDILLFGDKTLGTARLTVPHPRMAERNFVLEPLAELAPDLCMPDGTPLQTLLARCPPNRLHRLK</sequence>
<evidence type="ECO:0000256" key="5">
    <source>
        <dbReference type="ARBA" id="ARBA00022679"/>
    </source>
</evidence>
<protein>
    <recommendedName>
        <fullName evidence="4">2-amino-4-hydroxy-6-hydroxymethyldihydropteridine pyrophosphokinase</fullName>
        <ecNumber evidence="3">2.7.6.3</ecNumber>
    </recommendedName>
    <alternativeName>
        <fullName evidence="11">6-hydroxymethyl-7,8-dihydropterin pyrophosphokinase</fullName>
    </alternativeName>
    <alternativeName>
        <fullName evidence="12">7,8-dihydro-6-hydroxymethylpterin-pyrophosphokinase</fullName>
    </alternativeName>
</protein>
<dbReference type="EC" id="2.7.6.3" evidence="3"/>
<keyword evidence="5 15" id="KW-0808">Transferase</keyword>
<dbReference type="Gene3D" id="3.30.70.560">
    <property type="entry name" value="7,8-Dihydro-6-hydroxymethylpterin-pyrophosphokinase HPPK"/>
    <property type="match status" value="1"/>
</dbReference>
<dbReference type="PROSITE" id="PS00794">
    <property type="entry name" value="HPPK"/>
    <property type="match status" value="1"/>
</dbReference>
<dbReference type="EMBL" id="VANI01000012">
    <property type="protein sequence ID" value="TLM76724.1"/>
    <property type="molecule type" value="Genomic_DNA"/>
</dbReference>
<evidence type="ECO:0000256" key="1">
    <source>
        <dbReference type="ARBA" id="ARBA00005051"/>
    </source>
</evidence>
<evidence type="ECO:0000256" key="6">
    <source>
        <dbReference type="ARBA" id="ARBA00022741"/>
    </source>
</evidence>
<reference evidence="15 16" key="1">
    <citation type="submission" date="2019-05" db="EMBL/GenBank/DDBJ databases">
        <title>Microbulbifer harenosus sp. nov., an alginate-degrading bacterium isolated from coastal sand.</title>
        <authorList>
            <person name="Huang H."/>
            <person name="Mo K."/>
            <person name="Bao S."/>
        </authorList>
    </citation>
    <scope>NUCLEOTIDE SEQUENCE [LARGE SCALE GENOMIC DNA]</scope>
    <source>
        <strain evidence="15 16">HB161719</strain>
    </source>
</reference>
<keyword evidence="7" id="KW-0418">Kinase</keyword>
<feature type="signal peptide" evidence="13">
    <location>
        <begin position="1"/>
        <end position="21"/>
    </location>
</feature>
<keyword evidence="16" id="KW-1185">Reference proteome</keyword>
<gene>
    <name evidence="15" type="primary">folK</name>
    <name evidence="15" type="ORF">FDY93_12230</name>
</gene>